<evidence type="ECO:0000256" key="2">
    <source>
        <dbReference type="SAM" id="MobiDB-lite"/>
    </source>
</evidence>
<dbReference type="SUPFAM" id="SSF48452">
    <property type="entry name" value="TPR-like"/>
    <property type="match status" value="1"/>
</dbReference>
<dbReference type="InterPro" id="IPR001623">
    <property type="entry name" value="DnaJ_domain"/>
</dbReference>
<dbReference type="PROSITE" id="PS50005">
    <property type="entry name" value="TPR"/>
    <property type="match status" value="1"/>
</dbReference>
<reference evidence="5" key="1">
    <citation type="journal article" date="2010" name="Science">
        <title>Signatures of adaptation to obligate biotrophy in the Hyaloperonospora arabidopsidis genome.</title>
        <authorList>
            <person name="Baxter L."/>
            <person name="Tripathy S."/>
            <person name="Ishaque N."/>
            <person name="Boot N."/>
            <person name="Cabral A."/>
            <person name="Kemen E."/>
            <person name="Thines M."/>
            <person name="Ah-Fong A."/>
            <person name="Anderson R."/>
            <person name="Badejoko W."/>
            <person name="Bittner-Eddy P."/>
            <person name="Boore J.L."/>
            <person name="Chibucos M.C."/>
            <person name="Coates M."/>
            <person name="Dehal P."/>
            <person name="Delehaunty K."/>
            <person name="Dong S."/>
            <person name="Downton P."/>
            <person name="Dumas B."/>
            <person name="Fabro G."/>
            <person name="Fronick C."/>
            <person name="Fuerstenberg S.I."/>
            <person name="Fulton L."/>
            <person name="Gaulin E."/>
            <person name="Govers F."/>
            <person name="Hughes L."/>
            <person name="Humphray S."/>
            <person name="Jiang R.H."/>
            <person name="Judelson H."/>
            <person name="Kamoun S."/>
            <person name="Kyung K."/>
            <person name="Meijer H."/>
            <person name="Minx P."/>
            <person name="Morris P."/>
            <person name="Nelson J."/>
            <person name="Phuntumart V."/>
            <person name="Qutob D."/>
            <person name="Rehmany A."/>
            <person name="Rougon-Cardoso A."/>
            <person name="Ryden P."/>
            <person name="Torto-Alalibo T."/>
            <person name="Studholme D."/>
            <person name="Wang Y."/>
            <person name="Win J."/>
            <person name="Wood J."/>
            <person name="Clifton S.W."/>
            <person name="Rogers J."/>
            <person name="Van den Ackerveken G."/>
            <person name="Jones J.D."/>
            <person name="McDowell J.M."/>
            <person name="Beynon J."/>
            <person name="Tyler B.M."/>
        </authorList>
    </citation>
    <scope>NUCLEOTIDE SEQUENCE [LARGE SCALE GENOMIC DNA]</scope>
    <source>
        <strain evidence="5">Emoy2</strain>
    </source>
</reference>
<feature type="domain" description="J" evidence="3">
    <location>
        <begin position="199"/>
        <end position="289"/>
    </location>
</feature>
<evidence type="ECO:0000259" key="3">
    <source>
        <dbReference type="PROSITE" id="PS50076"/>
    </source>
</evidence>
<dbReference type="PANTHER" id="PTHR44200:SF1">
    <property type="entry name" value="DNAJ HOMOLOG SUBFAMILY C MEMBER 7"/>
    <property type="match status" value="1"/>
</dbReference>
<evidence type="ECO:0000256" key="1">
    <source>
        <dbReference type="PROSITE-ProRule" id="PRU00339"/>
    </source>
</evidence>
<organism evidence="4 5">
    <name type="scientific">Hyaloperonospora arabidopsidis (strain Emoy2)</name>
    <name type="common">Downy mildew agent</name>
    <name type="synonym">Peronospora arabidopsidis</name>
    <dbReference type="NCBI Taxonomy" id="559515"/>
    <lineage>
        <taxon>Eukaryota</taxon>
        <taxon>Sar</taxon>
        <taxon>Stramenopiles</taxon>
        <taxon>Oomycota</taxon>
        <taxon>Peronosporomycetes</taxon>
        <taxon>Peronosporales</taxon>
        <taxon>Peronosporaceae</taxon>
        <taxon>Hyaloperonospora</taxon>
    </lineage>
</organism>
<dbReference type="STRING" id="559515.M4C231"/>
<keyword evidence="5" id="KW-1185">Reference proteome</keyword>
<reference evidence="4" key="2">
    <citation type="submission" date="2015-06" db="UniProtKB">
        <authorList>
            <consortium name="EnsemblProtists"/>
        </authorList>
    </citation>
    <scope>IDENTIFICATION</scope>
    <source>
        <strain evidence="4">Emoy2</strain>
    </source>
</reference>
<evidence type="ECO:0000313" key="4">
    <source>
        <dbReference type="EnsemblProtists" id="HpaP813146"/>
    </source>
</evidence>
<dbReference type="PANTHER" id="PTHR44200">
    <property type="entry name" value="DNAJ HOMOLOG SUBFAMILY C MEMBER 7"/>
    <property type="match status" value="1"/>
</dbReference>
<dbReference type="PRINTS" id="PR00625">
    <property type="entry name" value="JDOMAIN"/>
</dbReference>
<dbReference type="InterPro" id="IPR018253">
    <property type="entry name" value="DnaJ_domain_CS"/>
</dbReference>
<dbReference type="SMART" id="SM00028">
    <property type="entry name" value="TPR"/>
    <property type="match status" value="3"/>
</dbReference>
<dbReference type="CDD" id="cd06257">
    <property type="entry name" value="DnaJ"/>
    <property type="match status" value="1"/>
</dbReference>
<dbReference type="AlphaFoldDB" id="M4C231"/>
<protein>
    <recommendedName>
        <fullName evidence="3">J domain-containing protein</fullName>
    </recommendedName>
</protein>
<dbReference type="VEuPathDB" id="FungiDB:HpaG813146"/>
<keyword evidence="1" id="KW-0802">TPR repeat</keyword>
<dbReference type="Proteomes" id="UP000011713">
    <property type="component" value="Unassembled WGS sequence"/>
</dbReference>
<dbReference type="InterPro" id="IPR011990">
    <property type="entry name" value="TPR-like_helical_dom_sf"/>
</dbReference>
<dbReference type="SMART" id="SM00271">
    <property type="entry name" value="DnaJ"/>
    <property type="match status" value="1"/>
</dbReference>
<feature type="compositionally biased region" description="Low complexity" evidence="2">
    <location>
        <begin position="171"/>
        <end position="188"/>
    </location>
</feature>
<dbReference type="InterPro" id="IPR036869">
    <property type="entry name" value="J_dom_sf"/>
</dbReference>
<dbReference type="EMBL" id="JH598113">
    <property type="status" value="NOT_ANNOTATED_CDS"/>
    <property type="molecule type" value="Genomic_DNA"/>
</dbReference>
<dbReference type="Pfam" id="PF13414">
    <property type="entry name" value="TPR_11"/>
    <property type="match status" value="1"/>
</dbReference>
<dbReference type="InterPro" id="IPR019734">
    <property type="entry name" value="TPR_rpt"/>
</dbReference>
<feature type="compositionally biased region" description="Basic and acidic residues" evidence="2">
    <location>
        <begin position="154"/>
        <end position="167"/>
    </location>
</feature>
<dbReference type="Gene3D" id="1.25.40.10">
    <property type="entry name" value="Tetratricopeptide repeat domain"/>
    <property type="match status" value="1"/>
</dbReference>
<name>M4C231_HYAAE</name>
<dbReference type="PROSITE" id="PS00636">
    <property type="entry name" value="DNAJ_1"/>
    <property type="match status" value="1"/>
</dbReference>
<accession>M4C231</accession>
<feature type="repeat" description="TPR" evidence="1">
    <location>
        <begin position="6"/>
        <end position="34"/>
    </location>
</feature>
<dbReference type="eggNOG" id="KOG0550">
    <property type="taxonomic scope" value="Eukaryota"/>
</dbReference>
<dbReference type="SUPFAM" id="SSF46565">
    <property type="entry name" value="Chaperone J-domain"/>
    <property type="match status" value="1"/>
</dbReference>
<feature type="region of interest" description="Disordered" evidence="2">
    <location>
        <begin position="127"/>
        <end position="188"/>
    </location>
</feature>
<sequence length="300" mass="34739">MEQLKLDGNRRYKEGQYQEAIRCYSEALQVDPQHLEYCTVIYCNRSAAQMGLQRYHTAILDCNEALRRKSNFSRAMLRRARCHVALKVYHEAVKDFDSYLHERSSDIPVDAMANVCRERNEAKAAIAKAREETRQREAAKKRAERQQRQTCWEDAARSKSRPYDRYRRGGRSNCGSSKSQSSGASSRASFMATKTECRTHYEVLGIDKTATSDQVKRSYRKLALVYHPGKLVNWQEPCCLRLLMMLLANAFALADKSKVLSHADLFKEMTAAYNVLSDKSARDKYDRELMYNKFGNFYEN</sequence>
<proteinExistence type="predicted"/>
<dbReference type="Gene3D" id="1.10.287.110">
    <property type="entry name" value="DnaJ domain"/>
    <property type="match status" value="1"/>
</dbReference>
<dbReference type="PROSITE" id="PS50076">
    <property type="entry name" value="DNAJ_2"/>
    <property type="match status" value="1"/>
</dbReference>
<dbReference type="Pfam" id="PF00226">
    <property type="entry name" value="DnaJ"/>
    <property type="match status" value="1"/>
</dbReference>
<dbReference type="InterPro" id="IPR052758">
    <property type="entry name" value="SRC_co-chaperone"/>
</dbReference>
<dbReference type="HOGENOM" id="CLU_928899_0_0_1"/>
<feature type="compositionally biased region" description="Basic and acidic residues" evidence="2">
    <location>
        <begin position="127"/>
        <end position="147"/>
    </location>
</feature>
<dbReference type="InParanoid" id="M4C231"/>
<evidence type="ECO:0000313" key="5">
    <source>
        <dbReference type="Proteomes" id="UP000011713"/>
    </source>
</evidence>
<dbReference type="EnsemblProtists" id="HpaT813146">
    <property type="protein sequence ID" value="HpaP813146"/>
    <property type="gene ID" value="HpaG813146"/>
</dbReference>